<dbReference type="AlphaFoldDB" id="A0A0F9DNH3"/>
<feature type="non-terminal residue" evidence="1">
    <location>
        <position position="85"/>
    </location>
</feature>
<organism evidence="1">
    <name type="scientific">marine sediment metagenome</name>
    <dbReference type="NCBI Taxonomy" id="412755"/>
    <lineage>
        <taxon>unclassified sequences</taxon>
        <taxon>metagenomes</taxon>
        <taxon>ecological metagenomes</taxon>
    </lineage>
</organism>
<proteinExistence type="predicted"/>
<dbReference type="EMBL" id="LAZR01040827">
    <property type="protein sequence ID" value="KKL13518.1"/>
    <property type="molecule type" value="Genomic_DNA"/>
</dbReference>
<accession>A0A0F9DNH3</accession>
<gene>
    <name evidence="1" type="ORF">LCGC14_2524990</name>
</gene>
<evidence type="ECO:0008006" key="2">
    <source>
        <dbReference type="Google" id="ProtNLM"/>
    </source>
</evidence>
<protein>
    <recommendedName>
        <fullName evidence="2">PD-(D/E)XK endonuclease-like domain-containing protein</fullName>
    </recommendedName>
</protein>
<sequence>MLKLYDNTRISAHRTCNCLHYWRHRRHLTGSGKAPPLIFGSCWHCAMDVVWKGIKEAPQLSNAELTEVSYEGFKDEWSKFDLPPV</sequence>
<evidence type="ECO:0000313" key="1">
    <source>
        <dbReference type="EMBL" id="KKL13518.1"/>
    </source>
</evidence>
<reference evidence="1" key="1">
    <citation type="journal article" date="2015" name="Nature">
        <title>Complex archaea that bridge the gap between prokaryotes and eukaryotes.</title>
        <authorList>
            <person name="Spang A."/>
            <person name="Saw J.H."/>
            <person name="Jorgensen S.L."/>
            <person name="Zaremba-Niedzwiedzka K."/>
            <person name="Martijn J."/>
            <person name="Lind A.E."/>
            <person name="van Eijk R."/>
            <person name="Schleper C."/>
            <person name="Guy L."/>
            <person name="Ettema T.J."/>
        </authorList>
    </citation>
    <scope>NUCLEOTIDE SEQUENCE</scope>
</reference>
<comment type="caution">
    <text evidence="1">The sequence shown here is derived from an EMBL/GenBank/DDBJ whole genome shotgun (WGS) entry which is preliminary data.</text>
</comment>
<name>A0A0F9DNH3_9ZZZZ</name>